<feature type="transmembrane region" description="Helical" evidence="9">
    <location>
        <begin position="124"/>
        <end position="147"/>
    </location>
</feature>
<dbReference type="Proteomes" id="UP000838412">
    <property type="component" value="Chromosome 12"/>
</dbReference>
<dbReference type="EMBL" id="OV696697">
    <property type="protein sequence ID" value="CAH1241984.1"/>
    <property type="molecule type" value="Genomic_DNA"/>
</dbReference>
<keyword evidence="3 9" id="KW-0812">Transmembrane</keyword>
<dbReference type="PROSITE" id="PS00108">
    <property type="entry name" value="PROTEIN_KINASE_ST"/>
    <property type="match status" value="1"/>
</dbReference>
<dbReference type="SUPFAM" id="SSF52540">
    <property type="entry name" value="P-loop containing nucleoside triphosphate hydrolases"/>
    <property type="match status" value="1"/>
</dbReference>
<dbReference type="InterPro" id="IPR027417">
    <property type="entry name" value="P-loop_NTPase"/>
</dbReference>
<keyword evidence="7" id="KW-0175">Coiled coil</keyword>
<name>A0A8J9YUK2_BRALA</name>
<keyword evidence="5 9" id="KW-1133">Transmembrane helix</keyword>
<dbReference type="SUPFAM" id="SSF56112">
    <property type="entry name" value="Protein kinase-like (PK-like)"/>
    <property type="match status" value="1"/>
</dbReference>
<feature type="transmembrane region" description="Helical" evidence="9">
    <location>
        <begin position="259"/>
        <end position="278"/>
    </location>
</feature>
<dbReference type="Pfam" id="PF00350">
    <property type="entry name" value="Dynamin_N"/>
    <property type="match status" value="1"/>
</dbReference>
<dbReference type="SUPFAM" id="SSF103473">
    <property type="entry name" value="MFS general substrate transporter"/>
    <property type="match status" value="1"/>
</dbReference>
<keyword evidence="4" id="KW-0769">Symport</keyword>
<dbReference type="PANTHER" id="PTHR26392:SF92">
    <property type="entry name" value="PROTEIN KINASE DOMAIN-CONTAINING PROTEIN"/>
    <property type="match status" value="1"/>
</dbReference>
<dbReference type="SMART" id="SM00220">
    <property type="entry name" value="S_TKc"/>
    <property type="match status" value="1"/>
</dbReference>
<dbReference type="InterPro" id="IPR036259">
    <property type="entry name" value="MFS_trans_sf"/>
</dbReference>
<dbReference type="GO" id="GO:0004672">
    <property type="term" value="F:protein kinase activity"/>
    <property type="evidence" value="ECO:0007669"/>
    <property type="project" value="InterPro"/>
</dbReference>
<feature type="compositionally biased region" description="Polar residues" evidence="8">
    <location>
        <begin position="477"/>
        <end position="496"/>
    </location>
</feature>
<dbReference type="PROSITE" id="PS50011">
    <property type="entry name" value="PROTEIN_KINASE_DOM"/>
    <property type="match status" value="1"/>
</dbReference>
<dbReference type="OrthoDB" id="544350at2759"/>
<feature type="transmembrane region" description="Helical" evidence="9">
    <location>
        <begin position="975"/>
        <end position="1006"/>
    </location>
</feature>
<dbReference type="GO" id="GO:0016020">
    <property type="term" value="C:membrane"/>
    <property type="evidence" value="ECO:0007669"/>
    <property type="project" value="UniProtKB-SubCell"/>
</dbReference>
<reference evidence="11" key="1">
    <citation type="submission" date="2022-01" db="EMBL/GenBank/DDBJ databases">
        <authorList>
            <person name="Braso-Vives M."/>
        </authorList>
    </citation>
    <scope>NUCLEOTIDE SEQUENCE</scope>
</reference>
<protein>
    <submittedName>
        <fullName evidence="11">SLC15A4 protein</fullName>
    </submittedName>
</protein>
<dbReference type="Gene3D" id="1.20.1250.20">
    <property type="entry name" value="MFS general substrate transporter like domains"/>
    <property type="match status" value="1"/>
</dbReference>
<dbReference type="GO" id="GO:0005524">
    <property type="term" value="F:ATP binding"/>
    <property type="evidence" value="ECO:0007669"/>
    <property type="project" value="InterPro"/>
</dbReference>
<evidence type="ECO:0000313" key="12">
    <source>
        <dbReference type="Proteomes" id="UP000838412"/>
    </source>
</evidence>
<gene>
    <name evidence="11" type="primary">SLC15A4</name>
    <name evidence="11" type="ORF">BLAG_LOCUS5385</name>
</gene>
<dbReference type="Pfam" id="PF00854">
    <property type="entry name" value="PTR2"/>
    <property type="match status" value="2"/>
</dbReference>
<sequence>MRREPSDVAGEAGNRKVWPWRSSCLLICLSELLERVTYYGILANMADYLTSPCFPQRYHQPLTISWIFMAVAYVLTFIGGWLADIFNRSWIIIISLGIYFVGTVLLTVSSHLCGQSPDDRVSGLYVAGLTLVAIGTGGSKSNLGLFGAQQYKTSDEKVKTKLQSFFHWYYLSINVGGTIAVLGVARLYIIDPVHGNVVVLVSVFLSGVVFVIGRIGNLYDLQQDSPHTVELLRRTAARLFHSDTSEQQMASQQRKSNTWQLMLIFATLIPYYAIYSQTQTTYLFQSERLRMPLWCEGSYITAINSVTIILMIPFMVIIVYPRLTANGVKLAPMTLMGVGILLSVLSVLAAGLVEAVRRPLVKNGQFVDQLVRNQTVRAADLTVLVQVPQLFLSGISEVLTLTVGYYFAYTEAPPGRKGTIMGAYLLVWGLGSAVSLGLRELVDTICAGRNQSPTAGRERQQCATNHRQLGVNDSKAKPTTDQPTTVRRNQGRANNSRSINRAFRTPYDHLTIRSLIHCSKRCVDLHPSGAEEKARKAPTPSVRDSDSGLKELRDTKDRRMEEGWSSQTGRPIRRTSYMEAVQTVCLNNMASAASVMKEISEKNKKLQRDLLDVSDEAYKLIQHLDGIDDVKSEVEKRIKVLEFQRELDNIRHQLKSGHFPILVAGEISAGKSSLLNLLLGEDVLPQSLLSTTHVICELKRGTRKHVVVHPLDGDDDIQFDLEGIFLVDSPGVGEQLERITFEYLSEACAFIYVIDTAHAGGVQDDRVLKIIRKVTREKPSSGFHPKSAIFVFNKWDQVPEGEEEEVKEHMTQRLQENWPELDPTSQVFFMSVKKAAACQKSGEGPSEDFSKLLEGIRCLLPEGLVSKVKNNYGSLDSLLSGIFSYLRERLEATKKDKDEKMSDIQIVRQRRDKVQERVYEEMNTLRSFEDDLKKVKESILTTVDDATPAAQPADDRPLSETLTEERPLFRRQTSMLGLAGVMIMTAPVWAALSSAAVAISLPVMGLDAAQTSIEKKRLINQFNDNPAVYMFECVKKFLKTLTKDSVRKFLSEELKTLKMHMELKNKLISIMEADKKMLEDLERDERSASAIIQEYQPLALEYQALISFADIFRARLRRKNDVIPVALKVIKTPLFENNASDVVREAEILRSLDHCNVLKLIGCFLLTNPDGDTRYVLVTELCSGNLRDYVRKNSAKIPGKQERYSPQQGEAMEHVTGIAIQVVKGLKYIHNKEYLHRDLKMENILISEGDVVKLCDVGLAKAEDDVTGTQCGTYMYMAPEVYAVSRHKYTRKADIFSLGLMLWELWYGEIIYKGTPLPLQEFIKEVADGRRPAFPEGAEPIYFWRNLMQECWDGEPARRPPADRCLTVLLCNDACSSAIHFKIDKGSTL</sequence>
<dbReference type="Gene3D" id="3.40.50.300">
    <property type="entry name" value="P-loop containing nucleotide triphosphate hydrolases"/>
    <property type="match status" value="1"/>
</dbReference>
<accession>A0A8J9YUK2</accession>
<keyword evidence="6 9" id="KW-0472">Membrane</keyword>
<feature type="transmembrane region" description="Helical" evidence="9">
    <location>
        <begin position="390"/>
        <end position="408"/>
    </location>
</feature>
<evidence type="ECO:0000256" key="8">
    <source>
        <dbReference type="SAM" id="MobiDB-lite"/>
    </source>
</evidence>
<dbReference type="InterPro" id="IPR011009">
    <property type="entry name" value="Kinase-like_dom_sf"/>
</dbReference>
<feature type="domain" description="Protein kinase" evidence="10">
    <location>
        <begin position="1097"/>
        <end position="1383"/>
    </location>
</feature>
<evidence type="ECO:0000256" key="2">
    <source>
        <dbReference type="ARBA" id="ARBA00008171"/>
    </source>
</evidence>
<feature type="transmembrane region" description="Helical" evidence="9">
    <location>
        <begin position="64"/>
        <end position="83"/>
    </location>
</feature>
<feature type="transmembrane region" description="Helical" evidence="9">
    <location>
        <begin position="298"/>
        <end position="321"/>
    </location>
</feature>
<evidence type="ECO:0000256" key="6">
    <source>
        <dbReference type="ARBA" id="ARBA00023136"/>
    </source>
</evidence>
<feature type="transmembrane region" description="Helical" evidence="9">
    <location>
        <begin position="90"/>
        <end position="112"/>
    </location>
</feature>
<feature type="transmembrane region" description="Helical" evidence="9">
    <location>
        <begin position="333"/>
        <end position="353"/>
    </location>
</feature>
<feature type="coiled-coil region" evidence="7">
    <location>
        <begin position="589"/>
        <end position="616"/>
    </location>
</feature>
<feature type="transmembrane region" description="Helical" evidence="9">
    <location>
        <begin position="195"/>
        <end position="213"/>
    </location>
</feature>
<evidence type="ECO:0000256" key="1">
    <source>
        <dbReference type="ARBA" id="ARBA00004141"/>
    </source>
</evidence>
<proteinExistence type="inferred from homology"/>
<feature type="compositionally biased region" description="Basic and acidic residues" evidence="8">
    <location>
        <begin position="543"/>
        <end position="562"/>
    </location>
</feature>
<dbReference type="InterPro" id="IPR008271">
    <property type="entry name" value="Ser/Thr_kinase_AS"/>
</dbReference>
<dbReference type="PANTHER" id="PTHR26392">
    <property type="entry name" value="MITOGEN-ACTIVATED PROTEIN KINASE KINASE KINASE 7-RELATED"/>
    <property type="match status" value="1"/>
</dbReference>
<keyword evidence="4" id="KW-0813">Transport</keyword>
<dbReference type="InterPro" id="IPR045063">
    <property type="entry name" value="Dynamin_N"/>
</dbReference>
<evidence type="ECO:0000256" key="4">
    <source>
        <dbReference type="ARBA" id="ARBA00022847"/>
    </source>
</evidence>
<dbReference type="GO" id="GO:0015293">
    <property type="term" value="F:symporter activity"/>
    <property type="evidence" value="ECO:0007669"/>
    <property type="project" value="UniProtKB-KW"/>
</dbReference>
<feature type="region of interest" description="Disordered" evidence="8">
    <location>
        <begin position="449"/>
        <end position="496"/>
    </location>
</feature>
<feature type="transmembrane region" description="Helical" evidence="9">
    <location>
        <begin position="420"/>
        <end position="438"/>
    </location>
</feature>
<evidence type="ECO:0000256" key="3">
    <source>
        <dbReference type="ARBA" id="ARBA00022692"/>
    </source>
</evidence>
<evidence type="ECO:0000256" key="9">
    <source>
        <dbReference type="SAM" id="Phobius"/>
    </source>
</evidence>
<evidence type="ECO:0000256" key="7">
    <source>
        <dbReference type="SAM" id="Coils"/>
    </source>
</evidence>
<comment type="subcellular location">
    <subcellularLocation>
        <location evidence="1">Membrane</location>
        <topology evidence="1">Multi-pass membrane protein</topology>
    </subcellularLocation>
</comment>
<evidence type="ECO:0000313" key="11">
    <source>
        <dbReference type="EMBL" id="CAH1241984.1"/>
    </source>
</evidence>
<comment type="similarity">
    <text evidence="2">Belongs to the protein kinase superfamily. TKL Ser/Thr protein kinase family. ROCO subfamily.</text>
</comment>
<evidence type="ECO:0000259" key="10">
    <source>
        <dbReference type="PROSITE" id="PS50011"/>
    </source>
</evidence>
<feature type="transmembrane region" description="Helical" evidence="9">
    <location>
        <begin position="168"/>
        <end position="189"/>
    </location>
</feature>
<dbReference type="InterPro" id="IPR001245">
    <property type="entry name" value="Ser-Thr/Tyr_kinase_cat_dom"/>
</dbReference>
<dbReference type="Pfam" id="PF07714">
    <property type="entry name" value="PK_Tyr_Ser-Thr"/>
    <property type="match status" value="1"/>
</dbReference>
<dbReference type="InterPro" id="IPR000109">
    <property type="entry name" value="POT_fam"/>
</dbReference>
<dbReference type="Gene3D" id="1.10.510.10">
    <property type="entry name" value="Transferase(Phosphotransferase) domain 1"/>
    <property type="match status" value="1"/>
</dbReference>
<feature type="region of interest" description="Disordered" evidence="8">
    <location>
        <begin position="529"/>
        <end position="568"/>
    </location>
</feature>
<evidence type="ECO:0000256" key="5">
    <source>
        <dbReference type="ARBA" id="ARBA00022989"/>
    </source>
</evidence>
<keyword evidence="12" id="KW-1185">Reference proteome</keyword>
<organism evidence="11 12">
    <name type="scientific">Branchiostoma lanceolatum</name>
    <name type="common">Common lancelet</name>
    <name type="synonym">Amphioxus lanceolatum</name>
    <dbReference type="NCBI Taxonomy" id="7740"/>
    <lineage>
        <taxon>Eukaryota</taxon>
        <taxon>Metazoa</taxon>
        <taxon>Chordata</taxon>
        <taxon>Cephalochordata</taxon>
        <taxon>Leptocardii</taxon>
        <taxon>Amphioxiformes</taxon>
        <taxon>Branchiostomatidae</taxon>
        <taxon>Branchiostoma</taxon>
    </lineage>
</organism>
<dbReference type="InterPro" id="IPR000719">
    <property type="entry name" value="Prot_kinase_dom"/>
</dbReference>